<evidence type="ECO:0000256" key="5">
    <source>
        <dbReference type="PROSITE-ProRule" id="PRU10137"/>
    </source>
</evidence>
<protein>
    <submittedName>
        <fullName evidence="7">Recombinase family protein</fullName>
    </submittedName>
</protein>
<dbReference type="Gene3D" id="3.40.50.1390">
    <property type="entry name" value="Resolvase, N-terminal catalytic domain"/>
    <property type="match status" value="1"/>
</dbReference>
<dbReference type="PROSITE" id="PS51736">
    <property type="entry name" value="RECOMBINASES_3"/>
    <property type="match status" value="1"/>
</dbReference>
<evidence type="ECO:0000313" key="8">
    <source>
        <dbReference type="Proteomes" id="UP000468687"/>
    </source>
</evidence>
<dbReference type="InterPro" id="IPR006118">
    <property type="entry name" value="Recombinase_CS"/>
</dbReference>
<dbReference type="InterPro" id="IPR036162">
    <property type="entry name" value="Resolvase-like_N_sf"/>
</dbReference>
<accession>A0A6P0HJ14</accession>
<keyword evidence="1" id="KW-0229">DNA integration</keyword>
<dbReference type="CDD" id="cd00338">
    <property type="entry name" value="Ser_Recombinase"/>
    <property type="match status" value="1"/>
</dbReference>
<evidence type="ECO:0000256" key="4">
    <source>
        <dbReference type="PIRSR" id="PIRSR606118-50"/>
    </source>
</evidence>
<dbReference type="Proteomes" id="UP000468687">
    <property type="component" value="Unassembled WGS sequence"/>
</dbReference>
<proteinExistence type="predicted"/>
<dbReference type="AlphaFoldDB" id="A0A6P0HJ14"/>
<feature type="domain" description="Resolvase/invertase-type recombinase catalytic" evidence="6">
    <location>
        <begin position="13"/>
        <end position="116"/>
    </location>
</feature>
<keyword evidence="2" id="KW-0238">DNA-binding</keyword>
<reference evidence="7 8" key="1">
    <citation type="journal article" date="2014" name="Int. J. Syst. Evol. Microbiol.">
        <title>Nocardioides zeae sp. nov., isolated from the stem of Zea mays.</title>
        <authorList>
            <person name="Glaeser S.P."/>
            <person name="McInroy J.A."/>
            <person name="Busse H.J."/>
            <person name="Kampfer P."/>
        </authorList>
    </citation>
    <scope>NUCLEOTIDE SEQUENCE [LARGE SCALE GENOMIC DNA]</scope>
    <source>
        <strain evidence="7 8">JCM 30728</strain>
    </source>
</reference>
<dbReference type="PANTHER" id="PTHR30461">
    <property type="entry name" value="DNA-INVERTASE FROM LAMBDOID PROPHAGE"/>
    <property type="match status" value="1"/>
</dbReference>
<keyword evidence="8" id="KW-1185">Reference proteome</keyword>
<keyword evidence="3" id="KW-0233">DNA recombination</keyword>
<evidence type="ECO:0000256" key="2">
    <source>
        <dbReference type="ARBA" id="ARBA00023125"/>
    </source>
</evidence>
<dbReference type="SUPFAM" id="SSF53041">
    <property type="entry name" value="Resolvase-like"/>
    <property type="match status" value="1"/>
</dbReference>
<dbReference type="GO" id="GO:0000150">
    <property type="term" value="F:DNA strand exchange activity"/>
    <property type="evidence" value="ECO:0007669"/>
    <property type="project" value="InterPro"/>
</dbReference>
<evidence type="ECO:0000313" key="7">
    <source>
        <dbReference type="EMBL" id="NEN78668.1"/>
    </source>
</evidence>
<dbReference type="InterPro" id="IPR050639">
    <property type="entry name" value="SSR_resolvase"/>
</dbReference>
<organism evidence="7 8">
    <name type="scientific">Nocardioides zeae</name>
    <dbReference type="NCBI Taxonomy" id="1457234"/>
    <lineage>
        <taxon>Bacteria</taxon>
        <taxon>Bacillati</taxon>
        <taxon>Actinomycetota</taxon>
        <taxon>Actinomycetes</taxon>
        <taxon>Propionibacteriales</taxon>
        <taxon>Nocardioidaceae</taxon>
        <taxon>Nocardioides</taxon>
    </lineage>
</organism>
<dbReference type="SMART" id="SM00857">
    <property type="entry name" value="Resolvase"/>
    <property type="match status" value="1"/>
</dbReference>
<dbReference type="GO" id="GO:0015074">
    <property type="term" value="P:DNA integration"/>
    <property type="evidence" value="ECO:0007669"/>
    <property type="project" value="UniProtKB-KW"/>
</dbReference>
<sequence length="116" mass="12905">MTHPQPDISTQFTAVMYIRVSTTDQATRGGREEGFSIPAQRDANLRKAASLNATVVEEFVDAGESGTSITKRAELQRMLAYVREHDVDYVIVHKIDRLAGREPTTSPSTWRSSRPA</sequence>
<dbReference type="Pfam" id="PF00239">
    <property type="entry name" value="Resolvase"/>
    <property type="match status" value="1"/>
</dbReference>
<gene>
    <name evidence="7" type="ORF">G3T38_10300</name>
</gene>
<evidence type="ECO:0000256" key="3">
    <source>
        <dbReference type="ARBA" id="ARBA00023172"/>
    </source>
</evidence>
<comment type="caution">
    <text evidence="7">The sequence shown here is derived from an EMBL/GenBank/DDBJ whole genome shotgun (WGS) entry which is preliminary data.</text>
</comment>
<dbReference type="PROSITE" id="PS00397">
    <property type="entry name" value="RECOMBINASES_1"/>
    <property type="match status" value="1"/>
</dbReference>
<dbReference type="InterPro" id="IPR006119">
    <property type="entry name" value="Resolv_N"/>
</dbReference>
<dbReference type="EMBL" id="JAAGXA010000006">
    <property type="protein sequence ID" value="NEN78668.1"/>
    <property type="molecule type" value="Genomic_DNA"/>
</dbReference>
<dbReference type="GO" id="GO:0003677">
    <property type="term" value="F:DNA binding"/>
    <property type="evidence" value="ECO:0007669"/>
    <property type="project" value="UniProtKB-KW"/>
</dbReference>
<feature type="active site" description="O-(5'-phospho-DNA)-serine intermediate" evidence="4 5">
    <location>
        <position position="21"/>
    </location>
</feature>
<name>A0A6P0HJ14_9ACTN</name>
<evidence type="ECO:0000256" key="1">
    <source>
        <dbReference type="ARBA" id="ARBA00022908"/>
    </source>
</evidence>
<evidence type="ECO:0000259" key="6">
    <source>
        <dbReference type="PROSITE" id="PS51736"/>
    </source>
</evidence>
<dbReference type="PANTHER" id="PTHR30461:SF23">
    <property type="entry name" value="DNA RECOMBINASE-RELATED"/>
    <property type="match status" value="1"/>
</dbReference>